<sequence>MKRITLTILLLPFLLCWLAGCSKSELTAYTQQGMVYFYRTAYGITNDSTTLSFAIKADTLVADTVWLDVRIMGEAAPKDRVVKLEAWADSTTAVEGVDYTFLPSVIKAGAFTARLPVLIKRNAGQKTRELRLLVRLGTSADFAPGALGMTSGQMPGATLKYLIKINDFLTKPANWESFLVYYFGAYSQVKYKLIIDATGRVEFLTSGADAVIGPTVAFYALQAQQLQAEMEAVNGPLLDENGNAITFPH</sequence>
<evidence type="ECO:0008006" key="3">
    <source>
        <dbReference type="Google" id="ProtNLM"/>
    </source>
</evidence>
<reference evidence="1" key="2">
    <citation type="submission" date="2020-09" db="EMBL/GenBank/DDBJ databases">
        <authorList>
            <person name="Sun Q."/>
            <person name="Zhou Y."/>
        </authorList>
    </citation>
    <scope>NUCLEOTIDE SEQUENCE</scope>
    <source>
        <strain evidence="1">CGMCC 1.15290</strain>
    </source>
</reference>
<dbReference type="AlphaFoldDB" id="A0A917MQB1"/>
<comment type="caution">
    <text evidence="1">The sequence shown here is derived from an EMBL/GenBank/DDBJ whole genome shotgun (WGS) entry which is preliminary data.</text>
</comment>
<evidence type="ECO:0000313" key="1">
    <source>
        <dbReference type="EMBL" id="GGH56791.1"/>
    </source>
</evidence>
<keyword evidence="2" id="KW-1185">Reference proteome</keyword>
<accession>A0A917MQB1</accession>
<gene>
    <name evidence="1" type="ORF">GCM10011379_00780</name>
</gene>
<evidence type="ECO:0000313" key="2">
    <source>
        <dbReference type="Proteomes" id="UP000627292"/>
    </source>
</evidence>
<dbReference type="Proteomes" id="UP000627292">
    <property type="component" value="Unassembled WGS sequence"/>
</dbReference>
<organism evidence="1 2">
    <name type="scientific">Filimonas zeae</name>
    <dbReference type="NCBI Taxonomy" id="1737353"/>
    <lineage>
        <taxon>Bacteria</taxon>
        <taxon>Pseudomonadati</taxon>
        <taxon>Bacteroidota</taxon>
        <taxon>Chitinophagia</taxon>
        <taxon>Chitinophagales</taxon>
        <taxon>Chitinophagaceae</taxon>
        <taxon>Filimonas</taxon>
    </lineage>
</organism>
<dbReference type="Pfam" id="PF16132">
    <property type="entry name" value="DUF4843"/>
    <property type="match status" value="1"/>
</dbReference>
<protein>
    <recommendedName>
        <fullName evidence="3">DUF4843 domain-containing protein</fullName>
    </recommendedName>
</protein>
<reference evidence="1" key="1">
    <citation type="journal article" date="2014" name="Int. J. Syst. Evol. Microbiol.">
        <title>Complete genome sequence of Corynebacterium casei LMG S-19264T (=DSM 44701T), isolated from a smear-ripened cheese.</title>
        <authorList>
            <consortium name="US DOE Joint Genome Institute (JGI-PGF)"/>
            <person name="Walter F."/>
            <person name="Albersmeier A."/>
            <person name="Kalinowski J."/>
            <person name="Ruckert C."/>
        </authorList>
    </citation>
    <scope>NUCLEOTIDE SEQUENCE</scope>
    <source>
        <strain evidence="1">CGMCC 1.15290</strain>
    </source>
</reference>
<dbReference type="EMBL" id="BMIB01000001">
    <property type="protein sequence ID" value="GGH56791.1"/>
    <property type="molecule type" value="Genomic_DNA"/>
</dbReference>
<dbReference type="PROSITE" id="PS51257">
    <property type="entry name" value="PROKAR_LIPOPROTEIN"/>
    <property type="match status" value="1"/>
</dbReference>
<dbReference type="RefSeq" id="WP_188949582.1">
    <property type="nucleotide sequence ID" value="NZ_BMIB01000001.1"/>
</dbReference>
<dbReference type="InterPro" id="IPR032299">
    <property type="entry name" value="DUF4843"/>
</dbReference>
<name>A0A917MQB1_9BACT</name>
<proteinExistence type="predicted"/>